<feature type="compositionally biased region" description="Acidic residues" evidence="1">
    <location>
        <begin position="147"/>
        <end position="165"/>
    </location>
</feature>
<evidence type="ECO:0000313" key="3">
    <source>
        <dbReference type="Proteomes" id="UP000054560"/>
    </source>
</evidence>
<sequence length="165" mass="19200">NAALFFYDRARPVLPAKRSDKYKYCRVCHVTDLGKGHSKTHSCIGMGAKDLDINTERKRRRCKSCESQFCLDGIGVWNVPANTWFTCSDCNGRFFSQQCYNLHISEKTCRKYVWCWQGERCIMYKKALGGSRMHRKRYFNRKKSGDNENENESGDDEDVVVDLGR</sequence>
<name>A0A0L0EYQ6_9EUKA</name>
<protein>
    <submittedName>
        <fullName evidence="2">Uncharacterized protein</fullName>
    </submittedName>
</protein>
<feature type="region of interest" description="Disordered" evidence="1">
    <location>
        <begin position="143"/>
        <end position="165"/>
    </location>
</feature>
<keyword evidence="3" id="KW-1185">Reference proteome</keyword>
<dbReference type="EMBL" id="KQ254536">
    <property type="protein sequence ID" value="KNC69534.1"/>
    <property type="molecule type" value="Genomic_DNA"/>
</dbReference>
<organism evidence="2 3">
    <name type="scientific">Sphaeroforma arctica JP610</name>
    <dbReference type="NCBI Taxonomy" id="667725"/>
    <lineage>
        <taxon>Eukaryota</taxon>
        <taxon>Ichthyosporea</taxon>
        <taxon>Ichthyophonida</taxon>
        <taxon>Sphaeroforma</taxon>
    </lineage>
</organism>
<dbReference type="Proteomes" id="UP000054560">
    <property type="component" value="Unassembled WGS sequence"/>
</dbReference>
<evidence type="ECO:0000313" key="2">
    <source>
        <dbReference type="EMBL" id="KNC69534.1"/>
    </source>
</evidence>
<dbReference type="AlphaFoldDB" id="A0A0L0EYQ6"/>
<dbReference type="GeneID" id="25918456"/>
<gene>
    <name evidence="2" type="ORF">SARC_17952</name>
</gene>
<evidence type="ECO:0000256" key="1">
    <source>
        <dbReference type="SAM" id="MobiDB-lite"/>
    </source>
</evidence>
<accession>A0A0L0EYQ6</accession>
<reference evidence="2 3" key="1">
    <citation type="submission" date="2011-02" db="EMBL/GenBank/DDBJ databases">
        <title>The Genome Sequence of Sphaeroforma arctica JP610.</title>
        <authorList>
            <consortium name="The Broad Institute Genome Sequencing Platform"/>
            <person name="Russ C."/>
            <person name="Cuomo C."/>
            <person name="Young S.K."/>
            <person name="Zeng Q."/>
            <person name="Gargeya S."/>
            <person name="Alvarado L."/>
            <person name="Berlin A."/>
            <person name="Chapman S.B."/>
            <person name="Chen Z."/>
            <person name="Freedman E."/>
            <person name="Gellesch M."/>
            <person name="Goldberg J."/>
            <person name="Griggs A."/>
            <person name="Gujja S."/>
            <person name="Heilman E."/>
            <person name="Heiman D."/>
            <person name="Howarth C."/>
            <person name="Mehta T."/>
            <person name="Neiman D."/>
            <person name="Pearson M."/>
            <person name="Roberts A."/>
            <person name="Saif S."/>
            <person name="Shea T."/>
            <person name="Shenoy N."/>
            <person name="Sisk P."/>
            <person name="Stolte C."/>
            <person name="Sykes S."/>
            <person name="White J."/>
            <person name="Yandava C."/>
            <person name="Burger G."/>
            <person name="Gray M.W."/>
            <person name="Holland P.W.H."/>
            <person name="King N."/>
            <person name="Lang F.B.F."/>
            <person name="Roger A.J."/>
            <person name="Ruiz-Trillo I."/>
            <person name="Haas B."/>
            <person name="Nusbaum C."/>
            <person name="Birren B."/>
        </authorList>
    </citation>
    <scope>NUCLEOTIDE SEQUENCE [LARGE SCALE GENOMIC DNA]</scope>
    <source>
        <strain evidence="2 3">JP610</strain>
    </source>
</reference>
<dbReference type="RefSeq" id="XP_014143436.1">
    <property type="nucleotide sequence ID" value="XM_014287961.1"/>
</dbReference>
<feature type="non-terminal residue" evidence="2">
    <location>
        <position position="1"/>
    </location>
</feature>
<proteinExistence type="predicted"/>